<dbReference type="Proteomes" id="UP001162483">
    <property type="component" value="Unassembled WGS sequence"/>
</dbReference>
<accession>A0ABN9D3R8</accession>
<gene>
    <name evidence="2" type="ORF">SPARVUS_LOCUS6358188</name>
</gene>
<comment type="caution">
    <text evidence="2">The sequence shown here is derived from an EMBL/GenBank/DDBJ whole genome shotgun (WGS) entry which is preliminary data.</text>
</comment>
<keyword evidence="3" id="KW-1185">Reference proteome</keyword>
<feature type="region of interest" description="Disordered" evidence="1">
    <location>
        <begin position="96"/>
        <end position="135"/>
    </location>
</feature>
<organism evidence="2 3">
    <name type="scientific">Staurois parvus</name>
    <dbReference type="NCBI Taxonomy" id="386267"/>
    <lineage>
        <taxon>Eukaryota</taxon>
        <taxon>Metazoa</taxon>
        <taxon>Chordata</taxon>
        <taxon>Craniata</taxon>
        <taxon>Vertebrata</taxon>
        <taxon>Euteleostomi</taxon>
        <taxon>Amphibia</taxon>
        <taxon>Batrachia</taxon>
        <taxon>Anura</taxon>
        <taxon>Neobatrachia</taxon>
        <taxon>Ranoidea</taxon>
        <taxon>Ranidae</taxon>
        <taxon>Staurois</taxon>
    </lineage>
</organism>
<evidence type="ECO:0000313" key="2">
    <source>
        <dbReference type="EMBL" id="CAI9566331.1"/>
    </source>
</evidence>
<evidence type="ECO:0000256" key="1">
    <source>
        <dbReference type="SAM" id="MobiDB-lite"/>
    </source>
</evidence>
<feature type="non-terminal residue" evidence="2">
    <location>
        <position position="1"/>
    </location>
</feature>
<feature type="region of interest" description="Disordered" evidence="1">
    <location>
        <begin position="53"/>
        <end position="77"/>
    </location>
</feature>
<dbReference type="EMBL" id="CATNWA010014030">
    <property type="protein sequence ID" value="CAI9566331.1"/>
    <property type="molecule type" value="Genomic_DNA"/>
</dbReference>
<reference evidence="2" key="1">
    <citation type="submission" date="2023-05" db="EMBL/GenBank/DDBJ databases">
        <authorList>
            <person name="Stuckert A."/>
        </authorList>
    </citation>
    <scope>NUCLEOTIDE SEQUENCE</scope>
</reference>
<sequence length="135" mass="15132">TTPHHQCFPAPSRNIISYGAINAPQPPPETSCPTGLPLTRRPLQKLHALQGYQDTQPHPETLCPTGLPRHSAPSRNFMPYRASKTRRPLQKLHALQGYQDTQPHPETSCPYRASKTRRPHPETSCPTGLPRYADK</sequence>
<name>A0ABN9D3R8_9NEOB</name>
<protein>
    <submittedName>
        <fullName evidence="2">Uncharacterized protein</fullName>
    </submittedName>
</protein>
<evidence type="ECO:0000313" key="3">
    <source>
        <dbReference type="Proteomes" id="UP001162483"/>
    </source>
</evidence>
<proteinExistence type="predicted"/>